<feature type="compositionally biased region" description="Acidic residues" evidence="1">
    <location>
        <begin position="101"/>
        <end position="111"/>
    </location>
</feature>
<evidence type="ECO:0000313" key="3">
    <source>
        <dbReference type="EMBL" id="THD06058.1"/>
    </source>
</evidence>
<evidence type="ECO:0000256" key="1">
    <source>
        <dbReference type="SAM" id="MobiDB-lite"/>
    </source>
</evidence>
<accession>A0A4S3KCW7</accession>
<keyword evidence="4" id="KW-1185">Reference proteome</keyword>
<evidence type="ECO:0000256" key="2">
    <source>
        <dbReference type="SAM" id="Phobius"/>
    </source>
</evidence>
<name>A0A4S3KCW7_9GAMM</name>
<comment type="caution">
    <text evidence="3">The sequence shown here is derived from an EMBL/GenBank/DDBJ whole genome shotgun (WGS) entry which is preliminary data.</text>
</comment>
<organism evidence="3 4">
    <name type="scientific">Rhodanobacter lindaniclasticus</name>
    <dbReference type="NCBI Taxonomy" id="75310"/>
    <lineage>
        <taxon>Bacteria</taxon>
        <taxon>Pseudomonadati</taxon>
        <taxon>Pseudomonadota</taxon>
        <taxon>Gammaproteobacteria</taxon>
        <taxon>Lysobacterales</taxon>
        <taxon>Rhodanobacteraceae</taxon>
        <taxon>Rhodanobacter</taxon>
    </lineage>
</organism>
<protein>
    <recommendedName>
        <fullName evidence="5">DUF3619 family protein</fullName>
    </recommendedName>
</protein>
<feature type="region of interest" description="Disordered" evidence="1">
    <location>
        <begin position="85"/>
        <end position="112"/>
    </location>
</feature>
<dbReference type="Pfam" id="PF12279">
    <property type="entry name" value="DUF3619"/>
    <property type="match status" value="1"/>
</dbReference>
<reference evidence="3 4" key="1">
    <citation type="submission" date="2017-02" db="EMBL/GenBank/DDBJ databases">
        <title>Whole genome sequencing of Rhodanobacter lindaniclasticus DSM 17932.</title>
        <authorList>
            <person name="Kumar S."/>
            <person name="Patil P."/>
            <person name="Patil P.B."/>
        </authorList>
    </citation>
    <scope>NUCLEOTIDE SEQUENCE [LARGE SCALE GENOMIC DNA]</scope>
    <source>
        <strain evidence="3 4">DSM 17932</strain>
    </source>
</reference>
<proteinExistence type="predicted"/>
<dbReference type="AlphaFoldDB" id="A0A4S3KCW7"/>
<feature type="transmembrane region" description="Helical" evidence="2">
    <location>
        <begin position="58"/>
        <end position="79"/>
    </location>
</feature>
<dbReference type="Proteomes" id="UP000306317">
    <property type="component" value="Unassembled WGS sequence"/>
</dbReference>
<sequence>MNSPEHEHQHEPVEQRLKQRTRELWRKAAQHLDASTAARLRAARREALQSSTAPHRQAVRWLIPTGALAAMALAVMMVWQPLPHAPAPPVNQAAGTAPQDADNELPPDAEQVDPGLYQNLDFYAWLAANDRQPTSR</sequence>
<keyword evidence="2" id="KW-1133">Transmembrane helix</keyword>
<gene>
    <name evidence="3" type="ORF">B1991_14770</name>
</gene>
<dbReference type="RefSeq" id="WP_136259444.1">
    <property type="nucleotide sequence ID" value="NZ_MWIO01000046.1"/>
</dbReference>
<keyword evidence="2" id="KW-0472">Membrane</keyword>
<keyword evidence="2" id="KW-0812">Transmembrane</keyword>
<dbReference type="EMBL" id="MWIO01000046">
    <property type="protein sequence ID" value="THD06058.1"/>
    <property type="molecule type" value="Genomic_DNA"/>
</dbReference>
<dbReference type="OrthoDB" id="5959092at2"/>
<evidence type="ECO:0000313" key="4">
    <source>
        <dbReference type="Proteomes" id="UP000306317"/>
    </source>
</evidence>
<dbReference type="InterPro" id="IPR022064">
    <property type="entry name" value="DUF3619"/>
</dbReference>
<evidence type="ECO:0008006" key="5">
    <source>
        <dbReference type="Google" id="ProtNLM"/>
    </source>
</evidence>